<keyword evidence="4" id="KW-0808">Transferase</keyword>
<dbReference type="PANTHER" id="PTHR42790:SF2">
    <property type="entry name" value="AROMATIC AMINO ACID AMINOTRANSFERASE 2"/>
    <property type="match status" value="1"/>
</dbReference>
<proteinExistence type="inferred from homology"/>
<dbReference type="InterPro" id="IPR015424">
    <property type="entry name" value="PyrdxlP-dep_Trfase"/>
</dbReference>
<dbReference type="SUPFAM" id="SSF53383">
    <property type="entry name" value="PLP-dependent transferases"/>
    <property type="match status" value="1"/>
</dbReference>
<dbReference type="Pfam" id="PF00155">
    <property type="entry name" value="Aminotran_1_2"/>
    <property type="match status" value="1"/>
</dbReference>
<evidence type="ECO:0000313" key="7">
    <source>
        <dbReference type="EMBL" id="VEU22074.1"/>
    </source>
</evidence>
<dbReference type="CDD" id="cd00609">
    <property type="entry name" value="AAT_like"/>
    <property type="match status" value="1"/>
</dbReference>
<sequence length="487" mass="54370">MGFLDPVESAKVPAFAHEHLIAKRIRNRTHSQFWQSIDPPPGVKYHEKPISLVGGMPNHGFFPVTKLDVHLASRPFAFDSGSIATVPGQTTNESELDLQTALQYANSEGQPQLLNVAKSFVKRVVKPALDDWDVSMTLGGADGIGKCFNTLLNPGDSVLFEEFTFNPILNGCREYGGTPVPIKLSKVLADGTLGRMDYADELEDMLSNWSKRYPKLGKPKALYTIPNGHNPLGVALSLDQKKRIYALAEKYDFFIIEDEPYAYLNFSPASEKANYELTNDEFIASLHPSYTTLDKSGRVARVETFSKIFAPGSRLGYVTAHPQFIRYIMTCNDILTRAPSGLSQAVVNNTIVRLGGLEGWIHWITLVRNEYLRRKNAMIKAFQETDAFKKGYISPIDPSCGMFISLKINLPEERKTETISLMEKYFVKCRVEGVISVLGGNMAVDKEYSKERANFVRIAICYPEDASVLVEAANRFGRAAVDLFEEL</sequence>
<dbReference type="GO" id="GO:0008793">
    <property type="term" value="F:aromatic-amino-acid transaminase activity"/>
    <property type="evidence" value="ECO:0007669"/>
    <property type="project" value="TreeGrafter"/>
</dbReference>
<dbReference type="EMBL" id="CAACVR010000017">
    <property type="protein sequence ID" value="VEU22074.1"/>
    <property type="molecule type" value="Genomic_DNA"/>
</dbReference>
<dbReference type="GO" id="GO:0009074">
    <property type="term" value="P:aromatic amino acid family catabolic process"/>
    <property type="evidence" value="ECO:0007669"/>
    <property type="project" value="TreeGrafter"/>
</dbReference>
<keyword evidence="3" id="KW-0032">Aminotransferase</keyword>
<organism evidence="7 8">
    <name type="scientific">Brettanomyces naardenensis</name>
    <name type="common">Yeast</name>
    <dbReference type="NCBI Taxonomy" id="13370"/>
    <lineage>
        <taxon>Eukaryota</taxon>
        <taxon>Fungi</taxon>
        <taxon>Dikarya</taxon>
        <taxon>Ascomycota</taxon>
        <taxon>Saccharomycotina</taxon>
        <taxon>Pichiomycetes</taxon>
        <taxon>Pichiales</taxon>
        <taxon>Pichiaceae</taxon>
        <taxon>Brettanomyces</taxon>
    </lineage>
</organism>
<dbReference type="InterPro" id="IPR015421">
    <property type="entry name" value="PyrdxlP-dep_Trfase_major"/>
</dbReference>
<comment type="cofactor">
    <cofactor evidence="1">
        <name>pyridoxal 5'-phosphate</name>
        <dbReference type="ChEBI" id="CHEBI:597326"/>
    </cofactor>
</comment>
<gene>
    <name evidence="7" type="ORF">BRENAR_LOCUS2806</name>
</gene>
<dbReference type="STRING" id="13370.A0A448YMA5"/>
<evidence type="ECO:0000259" key="6">
    <source>
        <dbReference type="Pfam" id="PF00155"/>
    </source>
</evidence>
<dbReference type="GO" id="GO:0030170">
    <property type="term" value="F:pyridoxal phosphate binding"/>
    <property type="evidence" value="ECO:0007669"/>
    <property type="project" value="InterPro"/>
</dbReference>
<dbReference type="Gene3D" id="3.40.640.10">
    <property type="entry name" value="Type I PLP-dependent aspartate aminotransferase-like (Major domain)"/>
    <property type="match status" value="1"/>
</dbReference>
<evidence type="ECO:0000256" key="1">
    <source>
        <dbReference type="ARBA" id="ARBA00001933"/>
    </source>
</evidence>
<protein>
    <submittedName>
        <fullName evidence="7">DEKNAAC103082</fullName>
    </submittedName>
</protein>
<dbReference type="FunCoup" id="A0A448YMA5">
    <property type="interactions" value="184"/>
</dbReference>
<dbReference type="InterPro" id="IPR004839">
    <property type="entry name" value="Aminotransferase_I/II_large"/>
</dbReference>
<keyword evidence="8" id="KW-1185">Reference proteome</keyword>
<evidence type="ECO:0000256" key="2">
    <source>
        <dbReference type="ARBA" id="ARBA00007441"/>
    </source>
</evidence>
<evidence type="ECO:0000256" key="4">
    <source>
        <dbReference type="ARBA" id="ARBA00022679"/>
    </source>
</evidence>
<feature type="domain" description="Aminotransferase class I/classII large" evidence="6">
    <location>
        <begin position="75"/>
        <end position="411"/>
    </location>
</feature>
<dbReference type="GO" id="GO:0047536">
    <property type="term" value="F:2-aminoadipate transaminase activity"/>
    <property type="evidence" value="ECO:0007669"/>
    <property type="project" value="TreeGrafter"/>
</dbReference>
<dbReference type="GO" id="GO:0019878">
    <property type="term" value="P:lysine biosynthetic process via aminoadipic acid"/>
    <property type="evidence" value="ECO:0007669"/>
    <property type="project" value="TreeGrafter"/>
</dbReference>
<reference evidence="7 8" key="1">
    <citation type="submission" date="2018-12" db="EMBL/GenBank/DDBJ databases">
        <authorList>
            <person name="Tiukova I."/>
            <person name="Dainat J."/>
        </authorList>
    </citation>
    <scope>NUCLEOTIDE SEQUENCE [LARGE SCALE GENOMIC DNA]</scope>
</reference>
<evidence type="ECO:0000313" key="8">
    <source>
        <dbReference type="Proteomes" id="UP000290900"/>
    </source>
</evidence>
<accession>A0A448YMA5</accession>
<dbReference type="InterPro" id="IPR050859">
    <property type="entry name" value="Class-I_PLP-dep_aminotransf"/>
</dbReference>
<dbReference type="OrthoDB" id="691673at2759"/>
<evidence type="ECO:0000256" key="3">
    <source>
        <dbReference type="ARBA" id="ARBA00022576"/>
    </source>
</evidence>
<dbReference type="GO" id="GO:0006571">
    <property type="term" value="P:tyrosine biosynthetic process"/>
    <property type="evidence" value="ECO:0007669"/>
    <property type="project" value="TreeGrafter"/>
</dbReference>
<comment type="similarity">
    <text evidence="2">Belongs to the class-I pyridoxal-phosphate-dependent aminotransferase family.</text>
</comment>
<evidence type="ECO:0000256" key="5">
    <source>
        <dbReference type="ARBA" id="ARBA00022898"/>
    </source>
</evidence>
<dbReference type="Proteomes" id="UP000290900">
    <property type="component" value="Unassembled WGS sequence"/>
</dbReference>
<dbReference type="InParanoid" id="A0A448YMA5"/>
<dbReference type="PANTHER" id="PTHR42790">
    <property type="entry name" value="AMINOTRANSFERASE"/>
    <property type="match status" value="1"/>
</dbReference>
<keyword evidence="5" id="KW-0663">Pyridoxal phosphate</keyword>
<dbReference type="AlphaFoldDB" id="A0A448YMA5"/>
<name>A0A448YMA5_BRENA</name>